<evidence type="ECO:0000259" key="6">
    <source>
        <dbReference type="Pfam" id="PF02775"/>
    </source>
</evidence>
<gene>
    <name evidence="8" type="ORF">CUN85_11125</name>
</gene>
<dbReference type="InterPro" id="IPR011766">
    <property type="entry name" value="TPP_enzyme_TPP-bd"/>
</dbReference>
<dbReference type="GO" id="GO:0003984">
    <property type="term" value="F:acetolactate synthase activity"/>
    <property type="evidence" value="ECO:0007669"/>
    <property type="project" value="TreeGrafter"/>
</dbReference>
<evidence type="ECO:0000256" key="1">
    <source>
        <dbReference type="ARBA" id="ARBA00001964"/>
    </source>
</evidence>
<evidence type="ECO:0000256" key="4">
    <source>
        <dbReference type="RuleBase" id="RU362132"/>
    </source>
</evidence>
<protein>
    <submittedName>
        <fullName evidence="8">Acetolactate synthase</fullName>
    </submittedName>
</protein>
<evidence type="ECO:0000259" key="7">
    <source>
        <dbReference type="Pfam" id="PF02776"/>
    </source>
</evidence>
<dbReference type="InterPro" id="IPR039368">
    <property type="entry name" value="AHAS_TPP"/>
</dbReference>
<proteinExistence type="inferred from homology"/>
<evidence type="ECO:0000256" key="3">
    <source>
        <dbReference type="ARBA" id="ARBA00023052"/>
    </source>
</evidence>
<dbReference type="PROSITE" id="PS00187">
    <property type="entry name" value="TPP_ENZYMES"/>
    <property type="match status" value="1"/>
</dbReference>
<dbReference type="InterPro" id="IPR000399">
    <property type="entry name" value="TPP-bd_CS"/>
</dbReference>
<feature type="domain" description="Thiamine pyrophosphate enzyme TPP-binding" evidence="6">
    <location>
        <begin position="391"/>
        <end position="540"/>
    </location>
</feature>
<dbReference type="FunFam" id="3.40.50.970:FF:000007">
    <property type="entry name" value="Acetolactate synthase"/>
    <property type="match status" value="1"/>
</dbReference>
<dbReference type="SUPFAM" id="SSF52518">
    <property type="entry name" value="Thiamin diphosphate-binding fold (THDP-binding)"/>
    <property type="match status" value="2"/>
</dbReference>
<comment type="caution">
    <text evidence="8">The sequence shown here is derived from an EMBL/GenBank/DDBJ whole genome shotgun (WGS) entry which is preliminary data.</text>
</comment>
<dbReference type="CDD" id="cd02015">
    <property type="entry name" value="TPP_AHAS"/>
    <property type="match status" value="1"/>
</dbReference>
<comment type="similarity">
    <text evidence="2 4">Belongs to the TPP enzyme family.</text>
</comment>
<name>A0A4E0PT20_9EURY</name>
<dbReference type="InterPro" id="IPR029061">
    <property type="entry name" value="THDP-binding"/>
</dbReference>
<dbReference type="PANTHER" id="PTHR18968">
    <property type="entry name" value="THIAMINE PYROPHOSPHATE ENZYMES"/>
    <property type="match status" value="1"/>
</dbReference>
<dbReference type="SUPFAM" id="SSF52467">
    <property type="entry name" value="DHS-like NAD/FAD-binding domain"/>
    <property type="match status" value="1"/>
</dbReference>
<dbReference type="InterPro" id="IPR012001">
    <property type="entry name" value="Thiamin_PyroP_enz_TPP-bd_dom"/>
</dbReference>
<dbReference type="InterPro" id="IPR045229">
    <property type="entry name" value="TPP_enz"/>
</dbReference>
<evidence type="ECO:0000256" key="2">
    <source>
        <dbReference type="ARBA" id="ARBA00007812"/>
    </source>
</evidence>
<accession>A0A4E0PT20</accession>
<dbReference type="Gene3D" id="3.40.50.1220">
    <property type="entry name" value="TPP-binding domain"/>
    <property type="match status" value="1"/>
</dbReference>
<comment type="cofactor">
    <cofactor evidence="1">
        <name>thiamine diphosphate</name>
        <dbReference type="ChEBI" id="CHEBI:58937"/>
    </cofactor>
</comment>
<feature type="domain" description="Thiamine pyrophosphate enzyme N-terminal TPP-binding" evidence="7">
    <location>
        <begin position="4"/>
        <end position="116"/>
    </location>
</feature>
<dbReference type="CDD" id="cd07035">
    <property type="entry name" value="TPP_PYR_POX_like"/>
    <property type="match status" value="1"/>
</dbReference>
<dbReference type="Gene3D" id="3.40.50.970">
    <property type="match status" value="2"/>
</dbReference>
<dbReference type="Pfam" id="PF00205">
    <property type="entry name" value="TPP_enzyme_M"/>
    <property type="match status" value="1"/>
</dbReference>
<dbReference type="PANTHER" id="PTHR18968:SF13">
    <property type="entry name" value="ACETOLACTATE SYNTHASE CATALYTIC SUBUNIT, MITOCHONDRIAL"/>
    <property type="match status" value="1"/>
</dbReference>
<reference evidence="8 9" key="1">
    <citation type="submission" date="2017-11" db="EMBL/GenBank/DDBJ databases">
        <title>Isolation and Characterization of Methanogenic Archaea from Saline Meromictic Lake at Siberia.</title>
        <authorList>
            <person name="Shen Y."/>
            <person name="Huang H.-H."/>
            <person name="Lai M.-C."/>
            <person name="Chen S.-C."/>
        </authorList>
    </citation>
    <scope>NUCLEOTIDE SEQUENCE [LARGE SCALE GENOMIC DNA]</scope>
    <source>
        <strain evidence="8 9">SY-01</strain>
    </source>
</reference>
<dbReference type="RefSeq" id="WP_135390379.1">
    <property type="nucleotide sequence ID" value="NZ_PGGK01000015.1"/>
</dbReference>
<feature type="domain" description="Thiamine pyrophosphate enzyme central" evidence="5">
    <location>
        <begin position="196"/>
        <end position="331"/>
    </location>
</feature>
<dbReference type="GO" id="GO:0030976">
    <property type="term" value="F:thiamine pyrophosphate binding"/>
    <property type="evidence" value="ECO:0007669"/>
    <property type="project" value="InterPro"/>
</dbReference>
<dbReference type="InterPro" id="IPR029035">
    <property type="entry name" value="DHS-like_NAD/FAD-binding_dom"/>
</dbReference>
<dbReference type="InterPro" id="IPR012000">
    <property type="entry name" value="Thiamin_PyroP_enz_cen_dom"/>
</dbReference>
<dbReference type="GO" id="GO:0009099">
    <property type="term" value="P:L-valine biosynthetic process"/>
    <property type="evidence" value="ECO:0007669"/>
    <property type="project" value="TreeGrafter"/>
</dbReference>
<dbReference type="GO" id="GO:0050660">
    <property type="term" value="F:flavin adenine dinucleotide binding"/>
    <property type="evidence" value="ECO:0007669"/>
    <property type="project" value="TreeGrafter"/>
</dbReference>
<dbReference type="GO" id="GO:0000287">
    <property type="term" value="F:magnesium ion binding"/>
    <property type="evidence" value="ECO:0007669"/>
    <property type="project" value="InterPro"/>
</dbReference>
<dbReference type="OrthoDB" id="6837at2157"/>
<keyword evidence="3 4" id="KW-0786">Thiamine pyrophosphate</keyword>
<keyword evidence="9" id="KW-1185">Reference proteome</keyword>
<dbReference type="GO" id="GO:0044272">
    <property type="term" value="P:sulfur compound biosynthetic process"/>
    <property type="evidence" value="ECO:0007669"/>
    <property type="project" value="UniProtKB-ARBA"/>
</dbReference>
<organism evidence="8 9">
    <name type="scientific">Methanolobus halotolerans</name>
    <dbReference type="NCBI Taxonomy" id="2052935"/>
    <lineage>
        <taxon>Archaea</taxon>
        <taxon>Methanobacteriati</taxon>
        <taxon>Methanobacteriota</taxon>
        <taxon>Stenosarchaea group</taxon>
        <taxon>Methanomicrobia</taxon>
        <taxon>Methanosarcinales</taxon>
        <taxon>Methanosarcinaceae</taxon>
        <taxon>Methanolobus</taxon>
    </lineage>
</organism>
<sequence length="576" mass="63606">MKEMNGAEILVKCLEDLGVKHIFGYTGAAILPVFHALRQSDIEIVVNSNEQSSAFSAAGYSRSSDQVGVAVVTSGPAITNTLTSVADAFGDSIPLLVFAGQVPEHKIGTDSFQHINVKGVFGDAAKKVIQLSNDDNIEAIIKDAYYYAMSGKPGPVVIDVPLDKQQKMHEYQYMNVLRFEESYHDDRHLCEEQCEEFYQMFLNSKKPLLYLGGGLNSEAGSHAIRKFNEYFGIPSVNTLMAKGVVDARNELNLGMLGMFGTPCANMLIQENDFFFAIGVRWDDRVAEKVGFAIGTDIAYIDINPEKMHQIKIERGPKFTFIGDAATAIRDLLNYAKKHNITLDIHEWQERARSLKRSWPLDHNRESGYIQSAEVMALLATYVDGNTKITTGVGNHQMLAAQHLPMQKAKSFMTSGSFGTMGFSMPTSIGVHYANPDARVIAIDGDGSLRMNLGELHTIASLDLPVKILMLNNRSDGMVQNLQDAAYEGARTGTQRTKDVHFAEIAESFGFSYAKRINDRNDLKNAMKAFLNSEGPCFLEVCTDREEILYPKVPAGGAYKDMILGPYIKQVSAGTKD</sequence>
<evidence type="ECO:0000313" key="9">
    <source>
        <dbReference type="Proteomes" id="UP000297295"/>
    </source>
</evidence>
<dbReference type="Pfam" id="PF02775">
    <property type="entry name" value="TPP_enzyme_C"/>
    <property type="match status" value="1"/>
</dbReference>
<dbReference type="Proteomes" id="UP000297295">
    <property type="component" value="Unassembled WGS sequence"/>
</dbReference>
<dbReference type="GO" id="GO:0009097">
    <property type="term" value="P:isoleucine biosynthetic process"/>
    <property type="evidence" value="ECO:0007669"/>
    <property type="project" value="TreeGrafter"/>
</dbReference>
<dbReference type="Pfam" id="PF02776">
    <property type="entry name" value="TPP_enzyme_N"/>
    <property type="match status" value="1"/>
</dbReference>
<evidence type="ECO:0000259" key="5">
    <source>
        <dbReference type="Pfam" id="PF00205"/>
    </source>
</evidence>
<dbReference type="GO" id="GO:0005948">
    <property type="term" value="C:acetolactate synthase complex"/>
    <property type="evidence" value="ECO:0007669"/>
    <property type="project" value="TreeGrafter"/>
</dbReference>
<evidence type="ECO:0000313" key="8">
    <source>
        <dbReference type="EMBL" id="TGC07443.1"/>
    </source>
</evidence>
<dbReference type="EMBL" id="PGGK01000015">
    <property type="protein sequence ID" value="TGC07443.1"/>
    <property type="molecule type" value="Genomic_DNA"/>
</dbReference>
<dbReference type="AlphaFoldDB" id="A0A4E0PT20"/>